<feature type="domain" description="SUI1" evidence="5">
    <location>
        <begin position="28"/>
        <end position="93"/>
    </location>
</feature>
<comment type="similarity">
    <text evidence="1 4">Belongs to the SUI1 family.</text>
</comment>
<name>A0A7J4KTI4_9ARCH</name>
<dbReference type="InterPro" id="IPR005872">
    <property type="entry name" value="SUI1_arc_bac"/>
</dbReference>
<dbReference type="Gene3D" id="3.30.780.10">
    <property type="entry name" value="SUI1-like domain"/>
    <property type="match status" value="1"/>
</dbReference>
<dbReference type="Proteomes" id="UP000590964">
    <property type="component" value="Unassembled WGS sequence"/>
</dbReference>
<dbReference type="InterPro" id="IPR050318">
    <property type="entry name" value="DENR/SUI1_TIF"/>
</dbReference>
<dbReference type="PIRSF" id="PIRSF037511">
    <property type="entry name" value="Transl_init_SUI1_pro"/>
    <property type="match status" value="1"/>
</dbReference>
<evidence type="ECO:0000313" key="8">
    <source>
        <dbReference type="EMBL" id="MBS3058275.1"/>
    </source>
</evidence>
<gene>
    <name evidence="7" type="primary">yciH</name>
    <name evidence="6" type="ORF">HA222_01090</name>
    <name evidence="7" type="ORF">HA227_03135</name>
    <name evidence="8" type="ORF">J4478_02645</name>
</gene>
<dbReference type="SUPFAM" id="SSF55159">
    <property type="entry name" value="eIF1-like"/>
    <property type="match status" value="1"/>
</dbReference>
<keyword evidence="2 4" id="KW-0810">Translation regulation</keyword>
<evidence type="ECO:0000313" key="9">
    <source>
        <dbReference type="Proteomes" id="UP000527315"/>
    </source>
</evidence>
<dbReference type="PANTHER" id="PTHR12789">
    <property type="entry name" value="DENSITY-REGULATED PROTEIN HOMOLOG"/>
    <property type="match status" value="1"/>
</dbReference>
<dbReference type="Proteomes" id="UP000527315">
    <property type="component" value="Unassembled WGS sequence"/>
</dbReference>
<evidence type="ECO:0000256" key="1">
    <source>
        <dbReference type="ARBA" id="ARBA00005422"/>
    </source>
</evidence>
<reference evidence="8" key="2">
    <citation type="submission" date="2021-03" db="EMBL/GenBank/DDBJ databases">
        <authorList>
            <person name="Jaffe A."/>
        </authorList>
    </citation>
    <scope>NUCLEOTIDE SEQUENCE</scope>
    <source>
        <strain evidence="8">RIFCSPLOWO2_01_FULL_43_13</strain>
    </source>
</reference>
<dbReference type="AlphaFoldDB" id="A0A7J4KTI4"/>
<protein>
    <recommendedName>
        <fullName evidence="4">Protein translation factor SUI1 homolog</fullName>
    </recommendedName>
</protein>
<dbReference type="EMBL" id="JAGVWB010000019">
    <property type="protein sequence ID" value="MBS3058275.1"/>
    <property type="molecule type" value="Genomic_DNA"/>
</dbReference>
<dbReference type="EMBL" id="DUFJ01000070">
    <property type="protein sequence ID" value="HIH33222.1"/>
    <property type="molecule type" value="Genomic_DNA"/>
</dbReference>
<evidence type="ECO:0000256" key="2">
    <source>
        <dbReference type="ARBA" id="ARBA00022845"/>
    </source>
</evidence>
<dbReference type="Proteomes" id="UP000680185">
    <property type="component" value="Unassembled WGS sequence"/>
</dbReference>
<dbReference type="GO" id="GO:0002188">
    <property type="term" value="P:translation reinitiation"/>
    <property type="evidence" value="ECO:0007669"/>
    <property type="project" value="UniProtKB-UniRule"/>
</dbReference>
<dbReference type="InterPro" id="IPR036877">
    <property type="entry name" value="SUI1_dom_sf"/>
</dbReference>
<dbReference type="GO" id="GO:0003743">
    <property type="term" value="F:translation initiation factor activity"/>
    <property type="evidence" value="ECO:0007669"/>
    <property type="project" value="UniProtKB-UniRule"/>
</dbReference>
<dbReference type="GO" id="GO:0003729">
    <property type="term" value="F:mRNA binding"/>
    <property type="evidence" value="ECO:0007669"/>
    <property type="project" value="TreeGrafter"/>
</dbReference>
<evidence type="ECO:0000259" key="5">
    <source>
        <dbReference type="PROSITE" id="PS50296"/>
    </source>
</evidence>
<proteinExistence type="inferred from homology"/>
<sequence length="102" mass="11364">MVEEICNTCGLPKSLCVCVEIDKETQKIKISVVRTRFKKFLTTISGLDEKEKLKELEKTLKRKLACGGTVKDGVIVLQGNHSKKVKEVLLQQGYKEGLIEGA</sequence>
<evidence type="ECO:0000313" key="6">
    <source>
        <dbReference type="EMBL" id="HIH21244.1"/>
    </source>
</evidence>
<dbReference type="EMBL" id="DUFW01000019">
    <property type="protein sequence ID" value="HIH21244.1"/>
    <property type="molecule type" value="Genomic_DNA"/>
</dbReference>
<reference evidence="7 10" key="1">
    <citation type="journal article" date="2020" name="bioRxiv">
        <title>A rank-normalized archaeal taxonomy based on genome phylogeny resolves widespread incomplete and uneven classifications.</title>
        <authorList>
            <person name="Rinke C."/>
            <person name="Chuvochina M."/>
            <person name="Mussig A.J."/>
            <person name="Chaumeil P.-A."/>
            <person name="Waite D.W."/>
            <person name="Whitman W.B."/>
            <person name="Parks D.H."/>
            <person name="Hugenholtz P."/>
        </authorList>
    </citation>
    <scope>NUCLEOTIDE SEQUENCE</scope>
    <source>
        <strain evidence="7">UBA10036</strain>
    </source>
</reference>
<dbReference type="PROSITE" id="PS50296">
    <property type="entry name" value="SUI1"/>
    <property type="match status" value="1"/>
</dbReference>
<evidence type="ECO:0000313" key="10">
    <source>
        <dbReference type="Proteomes" id="UP000590964"/>
    </source>
</evidence>
<dbReference type="NCBIfam" id="NF002096">
    <property type="entry name" value="PRK00939.1"/>
    <property type="match status" value="1"/>
</dbReference>
<evidence type="ECO:0000256" key="3">
    <source>
        <dbReference type="ARBA" id="ARBA00022917"/>
    </source>
</evidence>
<evidence type="ECO:0000256" key="4">
    <source>
        <dbReference type="PIRNR" id="PIRNR037511"/>
    </source>
</evidence>
<comment type="caution">
    <text evidence="7">The sequence shown here is derived from an EMBL/GenBank/DDBJ whole genome shotgun (WGS) entry which is preliminary data.</text>
</comment>
<dbReference type="InterPro" id="IPR001950">
    <property type="entry name" value="SUI1"/>
</dbReference>
<reference evidence="8" key="3">
    <citation type="submission" date="2021-05" db="EMBL/GenBank/DDBJ databases">
        <title>Protein family content uncovers lineage relationships and bacterial pathway maintenance mechanisms in DPANN archaea.</title>
        <authorList>
            <person name="Castelle C.J."/>
            <person name="Meheust R."/>
            <person name="Jaffe A.L."/>
            <person name="Seitz K."/>
            <person name="Gong X."/>
            <person name="Baker B.J."/>
            <person name="Banfield J.F."/>
        </authorList>
    </citation>
    <scope>NUCLEOTIDE SEQUENCE</scope>
    <source>
        <strain evidence="8">RIFCSPLOWO2_01_FULL_43_13</strain>
    </source>
</reference>
<dbReference type="PANTHER" id="PTHR12789:SF0">
    <property type="entry name" value="DENSITY-REGULATED PROTEIN"/>
    <property type="match status" value="1"/>
</dbReference>
<accession>A0A7J4KTI4</accession>
<dbReference type="Pfam" id="PF01253">
    <property type="entry name" value="SUI1"/>
    <property type="match status" value="1"/>
</dbReference>
<organism evidence="7 9">
    <name type="scientific">Candidatus Iainarchaeum sp</name>
    <dbReference type="NCBI Taxonomy" id="3101447"/>
    <lineage>
        <taxon>Archaea</taxon>
        <taxon>Candidatus Iainarchaeota</taxon>
        <taxon>Candidatus Iainarchaeia</taxon>
        <taxon>Candidatus Iainarchaeales</taxon>
        <taxon>Candidatus Iainarchaeaceae</taxon>
        <taxon>Candidatus Iainarchaeum</taxon>
    </lineage>
</organism>
<dbReference type="GO" id="GO:0001731">
    <property type="term" value="P:formation of translation preinitiation complex"/>
    <property type="evidence" value="ECO:0007669"/>
    <property type="project" value="UniProtKB-UniRule"/>
</dbReference>
<keyword evidence="3 4" id="KW-0648">Protein biosynthesis</keyword>
<dbReference type="GO" id="GO:0006417">
    <property type="term" value="P:regulation of translation"/>
    <property type="evidence" value="ECO:0007669"/>
    <property type="project" value="UniProtKB-KW"/>
</dbReference>
<evidence type="ECO:0000313" key="7">
    <source>
        <dbReference type="EMBL" id="HIH33222.1"/>
    </source>
</evidence>